<sequence>MLDSLKHWYQKLAVAKLPDTCVCLDTETSGLDPACAQLLSIGAVRIEHGVILGEDKFHVVVKPDQAYPLDSVPIHRLRPRDVEQGIPVQAALDALCLFIRHDPIVGYHIHFDRALLERALGRPFDNRFLDVADIYHKRAHQKLAGNMAAGHVDLSFEVICQQLDIPVIQRHTALGDALTTALMYLKLR</sequence>
<keyword evidence="1" id="KW-0540">Nuclease</keyword>
<dbReference type="InterPro" id="IPR012337">
    <property type="entry name" value="RNaseH-like_sf"/>
</dbReference>
<comment type="caution">
    <text evidence="4">The sequence shown here is derived from an EMBL/GenBank/DDBJ whole genome shotgun (WGS) entry which is preliminary data.</text>
</comment>
<dbReference type="Proteomes" id="UP001501565">
    <property type="component" value="Unassembled WGS sequence"/>
</dbReference>
<keyword evidence="5" id="KW-1185">Reference proteome</keyword>
<dbReference type="GO" id="GO:0004527">
    <property type="term" value="F:exonuclease activity"/>
    <property type="evidence" value="ECO:0007669"/>
    <property type="project" value="UniProtKB-KW"/>
</dbReference>
<gene>
    <name evidence="4" type="ORF">GCM10022277_29450</name>
</gene>
<dbReference type="Gene3D" id="3.30.420.10">
    <property type="entry name" value="Ribonuclease H-like superfamily/Ribonuclease H"/>
    <property type="match status" value="1"/>
</dbReference>
<organism evidence="4 5">
    <name type="scientific">Litoribacillus peritrichatus</name>
    <dbReference type="NCBI Taxonomy" id="718191"/>
    <lineage>
        <taxon>Bacteria</taxon>
        <taxon>Pseudomonadati</taxon>
        <taxon>Pseudomonadota</taxon>
        <taxon>Gammaproteobacteria</taxon>
        <taxon>Oceanospirillales</taxon>
        <taxon>Oceanospirillaceae</taxon>
        <taxon>Litoribacillus</taxon>
    </lineage>
</organism>
<evidence type="ECO:0000313" key="4">
    <source>
        <dbReference type="EMBL" id="GAA3930853.1"/>
    </source>
</evidence>
<dbReference type="InterPro" id="IPR013520">
    <property type="entry name" value="Ribonucl_H"/>
</dbReference>
<proteinExistence type="predicted"/>
<dbReference type="RefSeq" id="WP_344799322.1">
    <property type="nucleotide sequence ID" value="NZ_BAABBN010000007.1"/>
</dbReference>
<dbReference type="PANTHER" id="PTHR30231">
    <property type="entry name" value="DNA POLYMERASE III SUBUNIT EPSILON"/>
    <property type="match status" value="1"/>
</dbReference>
<dbReference type="SMART" id="SM00479">
    <property type="entry name" value="EXOIII"/>
    <property type="match status" value="1"/>
</dbReference>
<evidence type="ECO:0000256" key="2">
    <source>
        <dbReference type="ARBA" id="ARBA00022839"/>
    </source>
</evidence>
<keyword evidence="2 4" id="KW-0269">Exonuclease</keyword>
<dbReference type="SUPFAM" id="SSF53098">
    <property type="entry name" value="Ribonuclease H-like"/>
    <property type="match status" value="1"/>
</dbReference>
<dbReference type="PANTHER" id="PTHR30231:SF7">
    <property type="entry name" value="BLR4117 PROTEIN"/>
    <property type="match status" value="1"/>
</dbReference>
<dbReference type="CDD" id="cd06127">
    <property type="entry name" value="DEDDh"/>
    <property type="match status" value="1"/>
</dbReference>
<keyword evidence="2 4" id="KW-0378">Hydrolase</keyword>
<evidence type="ECO:0000313" key="5">
    <source>
        <dbReference type="Proteomes" id="UP001501565"/>
    </source>
</evidence>
<dbReference type="Pfam" id="PF00929">
    <property type="entry name" value="RNase_T"/>
    <property type="match status" value="1"/>
</dbReference>
<name>A0ABP7MX17_9GAMM</name>
<evidence type="ECO:0000259" key="3">
    <source>
        <dbReference type="SMART" id="SM00479"/>
    </source>
</evidence>
<dbReference type="InterPro" id="IPR036397">
    <property type="entry name" value="RNaseH_sf"/>
</dbReference>
<evidence type="ECO:0000256" key="1">
    <source>
        <dbReference type="ARBA" id="ARBA00022722"/>
    </source>
</evidence>
<reference evidence="5" key="1">
    <citation type="journal article" date="2019" name="Int. J. Syst. Evol. Microbiol.">
        <title>The Global Catalogue of Microorganisms (GCM) 10K type strain sequencing project: providing services to taxonomists for standard genome sequencing and annotation.</title>
        <authorList>
            <consortium name="The Broad Institute Genomics Platform"/>
            <consortium name="The Broad Institute Genome Sequencing Center for Infectious Disease"/>
            <person name="Wu L."/>
            <person name="Ma J."/>
        </authorList>
    </citation>
    <scope>NUCLEOTIDE SEQUENCE [LARGE SCALE GENOMIC DNA]</scope>
    <source>
        <strain evidence="5">JCM 17551</strain>
    </source>
</reference>
<accession>A0ABP7MX17</accession>
<protein>
    <submittedName>
        <fullName evidence="4">3'-5' exonuclease</fullName>
    </submittedName>
</protein>
<dbReference type="EMBL" id="BAABBN010000007">
    <property type="protein sequence ID" value="GAA3930853.1"/>
    <property type="molecule type" value="Genomic_DNA"/>
</dbReference>
<feature type="domain" description="Exonuclease" evidence="3">
    <location>
        <begin position="20"/>
        <end position="188"/>
    </location>
</feature>